<comment type="caution">
    <text evidence="3">The sequence shown here is derived from an EMBL/GenBank/DDBJ whole genome shotgun (WGS) entry which is preliminary data.</text>
</comment>
<feature type="compositionally biased region" description="Low complexity" evidence="1">
    <location>
        <begin position="53"/>
        <end position="84"/>
    </location>
</feature>
<feature type="compositionally biased region" description="Low complexity" evidence="1">
    <location>
        <begin position="110"/>
        <end position="119"/>
    </location>
</feature>
<dbReference type="AlphaFoldDB" id="A0AA39HHR1"/>
<keyword evidence="4" id="KW-1185">Reference proteome</keyword>
<evidence type="ECO:0000256" key="2">
    <source>
        <dbReference type="SAM" id="Phobius"/>
    </source>
</evidence>
<name>A0AA39HHR1_9BILA</name>
<evidence type="ECO:0000313" key="4">
    <source>
        <dbReference type="Proteomes" id="UP001175271"/>
    </source>
</evidence>
<sequence length="273" mass="29139">MSFVGFLVLVAIVVGILSYFCFFCDGEDSKRKPSNPPRKTTTSAGETLASGRSTTSKVSTPKTTTASASSKASSKMKSKSSSPPRKAISTMVSAGVSERSTTSKVSPLRTTSAAATTEASSKLTKTESAITMVTESSVAESSKLASRFLSSDTASITTVSSMTMCDCGSDQKMPTDDIDEIKDIHVARLLRPTVCYPIDYELYKPVAKGLLSLIGNPSKPSELCEAAQKPHAALADLKHFSAFKPILHAIHYAHKHSKMVNELCENYAYIESG</sequence>
<gene>
    <name evidence="3" type="ORF">QR680_018365</name>
</gene>
<proteinExistence type="predicted"/>
<keyword evidence="2" id="KW-0472">Membrane</keyword>
<protein>
    <submittedName>
        <fullName evidence="3">Uncharacterized protein</fullName>
    </submittedName>
</protein>
<dbReference type="EMBL" id="JAUCMV010000004">
    <property type="protein sequence ID" value="KAK0406090.1"/>
    <property type="molecule type" value="Genomic_DNA"/>
</dbReference>
<feature type="transmembrane region" description="Helical" evidence="2">
    <location>
        <begin position="6"/>
        <end position="24"/>
    </location>
</feature>
<accession>A0AA39HHR1</accession>
<evidence type="ECO:0000256" key="1">
    <source>
        <dbReference type="SAM" id="MobiDB-lite"/>
    </source>
</evidence>
<keyword evidence="2" id="KW-0812">Transmembrane</keyword>
<feature type="region of interest" description="Disordered" evidence="1">
    <location>
        <begin position="29"/>
        <end position="119"/>
    </location>
</feature>
<keyword evidence="2" id="KW-1133">Transmembrane helix</keyword>
<organism evidence="3 4">
    <name type="scientific">Steinernema hermaphroditum</name>
    <dbReference type="NCBI Taxonomy" id="289476"/>
    <lineage>
        <taxon>Eukaryota</taxon>
        <taxon>Metazoa</taxon>
        <taxon>Ecdysozoa</taxon>
        <taxon>Nematoda</taxon>
        <taxon>Chromadorea</taxon>
        <taxon>Rhabditida</taxon>
        <taxon>Tylenchina</taxon>
        <taxon>Panagrolaimomorpha</taxon>
        <taxon>Strongyloidoidea</taxon>
        <taxon>Steinernematidae</taxon>
        <taxon>Steinernema</taxon>
    </lineage>
</organism>
<evidence type="ECO:0000313" key="3">
    <source>
        <dbReference type="EMBL" id="KAK0406090.1"/>
    </source>
</evidence>
<dbReference type="Proteomes" id="UP001175271">
    <property type="component" value="Unassembled WGS sequence"/>
</dbReference>
<reference evidence="3" key="1">
    <citation type="submission" date="2023-06" db="EMBL/GenBank/DDBJ databases">
        <title>Genomic analysis of the entomopathogenic nematode Steinernema hermaphroditum.</title>
        <authorList>
            <person name="Schwarz E.M."/>
            <person name="Heppert J.K."/>
            <person name="Baniya A."/>
            <person name="Schwartz H.T."/>
            <person name="Tan C.-H."/>
            <person name="Antoshechkin I."/>
            <person name="Sternberg P.W."/>
            <person name="Goodrich-Blair H."/>
            <person name="Dillman A.R."/>
        </authorList>
    </citation>
    <scope>NUCLEOTIDE SEQUENCE</scope>
    <source>
        <strain evidence="3">PS9179</strain>
        <tissue evidence="3">Whole animal</tissue>
    </source>
</reference>
<feature type="compositionally biased region" description="Polar residues" evidence="1">
    <location>
        <begin position="98"/>
        <end position="109"/>
    </location>
</feature>